<dbReference type="GO" id="GO:0030983">
    <property type="term" value="F:mismatched DNA binding"/>
    <property type="evidence" value="ECO:0007669"/>
    <property type="project" value="InterPro"/>
</dbReference>
<dbReference type="InterPro" id="IPR036187">
    <property type="entry name" value="DNA_mismatch_repair_MutS_sf"/>
</dbReference>
<dbReference type="InterPro" id="IPR007695">
    <property type="entry name" value="DNA_mismatch_repair_MutS-lik_N"/>
</dbReference>
<evidence type="ECO:0000256" key="9">
    <source>
        <dbReference type="HAMAP-Rule" id="MF_00096"/>
    </source>
</evidence>
<dbReference type="Pfam" id="PF00488">
    <property type="entry name" value="MutS_V"/>
    <property type="match status" value="1"/>
</dbReference>
<dbReference type="PROSITE" id="PS00486">
    <property type="entry name" value="DNA_MISMATCH_REPAIR_2"/>
    <property type="match status" value="1"/>
</dbReference>
<dbReference type="GO" id="GO:0005524">
    <property type="term" value="F:ATP binding"/>
    <property type="evidence" value="ECO:0007669"/>
    <property type="project" value="UniProtKB-UniRule"/>
</dbReference>
<gene>
    <name evidence="9 12" type="primary">mutS</name>
    <name evidence="12" type="ORF">J0H12_04515</name>
</gene>
<dbReference type="Pfam" id="PF01624">
    <property type="entry name" value="MutS_I"/>
    <property type="match status" value="1"/>
</dbReference>
<dbReference type="Gene3D" id="1.10.1420.10">
    <property type="match status" value="2"/>
</dbReference>
<dbReference type="NCBIfam" id="TIGR01070">
    <property type="entry name" value="mutS1"/>
    <property type="match status" value="1"/>
</dbReference>
<dbReference type="GO" id="GO:0003684">
    <property type="term" value="F:damaged DNA binding"/>
    <property type="evidence" value="ECO:0007669"/>
    <property type="project" value="UniProtKB-UniRule"/>
</dbReference>
<keyword evidence="3 9" id="KW-0547">Nucleotide-binding</keyword>
<keyword evidence="4 9" id="KW-0227">DNA damage</keyword>
<keyword evidence="6 9" id="KW-0238">DNA-binding</keyword>
<evidence type="ECO:0000256" key="4">
    <source>
        <dbReference type="ARBA" id="ARBA00022763"/>
    </source>
</evidence>
<dbReference type="NCBIfam" id="NF003810">
    <property type="entry name" value="PRK05399.1"/>
    <property type="match status" value="1"/>
</dbReference>
<dbReference type="PANTHER" id="PTHR11361:SF34">
    <property type="entry name" value="DNA MISMATCH REPAIR PROTEIN MSH1, MITOCHONDRIAL"/>
    <property type="match status" value="1"/>
</dbReference>
<comment type="function">
    <text evidence="8 9">This protein is involved in the repair of mismatches in DNA. It is possible that it carries out the mismatch recognition step. This protein has a weak ATPase activity.</text>
</comment>
<dbReference type="SUPFAM" id="SSF52540">
    <property type="entry name" value="P-loop containing nucleoside triphosphate hydrolases"/>
    <property type="match status" value="1"/>
</dbReference>
<dbReference type="PIRSF" id="PIRSF037677">
    <property type="entry name" value="DNA_mis_repair_Msh6"/>
    <property type="match status" value="1"/>
</dbReference>
<dbReference type="InterPro" id="IPR007860">
    <property type="entry name" value="DNA_mmatch_repair_MutS_con_dom"/>
</dbReference>
<comment type="similarity">
    <text evidence="1 9 10">Belongs to the DNA mismatch repair MutS family.</text>
</comment>
<evidence type="ECO:0000256" key="3">
    <source>
        <dbReference type="ARBA" id="ARBA00022741"/>
    </source>
</evidence>
<dbReference type="FunFam" id="3.40.50.300:FF:001238">
    <property type="entry name" value="DNA mismatch repair protein"/>
    <property type="match status" value="1"/>
</dbReference>
<dbReference type="InterPro" id="IPR027417">
    <property type="entry name" value="P-loop_NTPase"/>
</dbReference>
<dbReference type="Pfam" id="PF05190">
    <property type="entry name" value="MutS_IV"/>
    <property type="match status" value="1"/>
</dbReference>
<keyword evidence="5 9" id="KW-0067">ATP-binding</keyword>
<dbReference type="HAMAP" id="MF_00096">
    <property type="entry name" value="MutS"/>
    <property type="match status" value="1"/>
</dbReference>
<dbReference type="InterPro" id="IPR036678">
    <property type="entry name" value="MutS_con_dom_sf"/>
</dbReference>
<dbReference type="Pfam" id="PF05188">
    <property type="entry name" value="MutS_II"/>
    <property type="match status" value="1"/>
</dbReference>
<feature type="domain" description="DNA mismatch repair proteins mutS family" evidence="11">
    <location>
        <begin position="700"/>
        <end position="716"/>
    </location>
</feature>
<evidence type="ECO:0000256" key="10">
    <source>
        <dbReference type="RuleBase" id="RU003756"/>
    </source>
</evidence>
<sequence>MTPMMAQYHRIKADHPNDLLFYRMGDFYELFFEDAIKAAQALDIALTKRGKNEGEDIPMCGVPAHAVEAYLARLVRQGFRVAICDQVESPEEAKKRGPKAVVARDVIRLVTPGTLTEDNLLEARRHNFLCVLIEDQTQKSHKFALSFMDISTGAFFVESCSGEKLLEVLSRISPSELIVSEKLCHQKELYETFSIWKDILYPQVHSRFDPQNAQKRLHETFGVKTLEGFGAFLSHEITAAGALLEYVSLTQKGGMPKLWPLRRLKATEFMEIDSATRRNLELTMTQQGDYKGSLLSVIDKTLTAQGGRLLALHLSHPLTNIARLTTRLEMVNFFKENAPVRTGLREILKTTPDFERSLSRLSLGRGGPRDLAALREGVKIASTLQSHLKTFQDAPQGFIKIQRTLGEHSLLIDRLTRALAEDLPYFARDGGFIQKGYHEALDEARLLKEEGRKLIVNLQAKYAQELGIPSLKIKHNNIIGYHVEVTAAQATKMSPTFIHRQTMVNAMRFTTVELTEFEQKLTSASEHTLALELKLFEDLVAEVLGRASEIQEAAQAIANLDVSTSLAHLAVAENYCCPEIDASMAFEIIEGRHPVVEASLKQANASKFVTNNCVMTESSNIWLMTGPNMAGKSTFLRQNALIVLLAQIGSFVPATKAHIGIVDRLFSRVGASDDLARGHSTFMVEMVETAAILNQATKHSLVILDEVGRGTSTYDGLSIAWSTLEHLHEVNQSRALFATHYHELTELEEKLKNLKCYTMRVKEWQGDVIFLHEIIEGAADRSYGLHVAKLAGMPSSVLKRAEILLQDLEDKKIKQGKAKISELPLFTVPSIVPLPPQSPLENRLKSLSLDEMTPRQGLELLYELKALIKDSQVA</sequence>
<name>A0A8J7PSW7_9PROT</name>
<evidence type="ECO:0000256" key="1">
    <source>
        <dbReference type="ARBA" id="ARBA00006271"/>
    </source>
</evidence>
<dbReference type="Proteomes" id="UP000664414">
    <property type="component" value="Unassembled WGS sequence"/>
</dbReference>
<dbReference type="Gene3D" id="6.10.140.430">
    <property type="match status" value="1"/>
</dbReference>
<dbReference type="InterPro" id="IPR007861">
    <property type="entry name" value="DNA_mismatch_repair_MutS_clamp"/>
</dbReference>
<evidence type="ECO:0000259" key="11">
    <source>
        <dbReference type="PROSITE" id="PS00486"/>
    </source>
</evidence>
<dbReference type="GO" id="GO:0005829">
    <property type="term" value="C:cytosol"/>
    <property type="evidence" value="ECO:0007669"/>
    <property type="project" value="TreeGrafter"/>
</dbReference>
<evidence type="ECO:0000256" key="8">
    <source>
        <dbReference type="ARBA" id="ARBA00024647"/>
    </source>
</evidence>
<feature type="binding site" evidence="9">
    <location>
        <begin position="626"/>
        <end position="633"/>
    </location>
    <ligand>
        <name>ATP</name>
        <dbReference type="ChEBI" id="CHEBI:30616"/>
    </ligand>
</feature>
<keyword evidence="7 9" id="KW-0234">DNA repair</keyword>
<dbReference type="GO" id="GO:0140664">
    <property type="term" value="F:ATP-dependent DNA damage sensor activity"/>
    <property type="evidence" value="ECO:0007669"/>
    <property type="project" value="InterPro"/>
</dbReference>
<dbReference type="Gene3D" id="3.40.50.300">
    <property type="entry name" value="P-loop containing nucleotide triphosphate hydrolases"/>
    <property type="match status" value="1"/>
</dbReference>
<dbReference type="PANTHER" id="PTHR11361">
    <property type="entry name" value="DNA MISMATCH REPAIR PROTEIN MUTS FAMILY MEMBER"/>
    <property type="match status" value="1"/>
</dbReference>
<dbReference type="CDD" id="cd03284">
    <property type="entry name" value="ABC_MutS1"/>
    <property type="match status" value="1"/>
</dbReference>
<dbReference type="Gene3D" id="3.30.420.110">
    <property type="entry name" value="MutS, connector domain"/>
    <property type="match status" value="1"/>
</dbReference>
<dbReference type="InterPro" id="IPR007696">
    <property type="entry name" value="DNA_mismatch_repair_MutS_core"/>
</dbReference>
<evidence type="ECO:0000256" key="5">
    <source>
        <dbReference type="ARBA" id="ARBA00022840"/>
    </source>
</evidence>
<dbReference type="InterPro" id="IPR000432">
    <property type="entry name" value="DNA_mismatch_repair_MutS_C"/>
</dbReference>
<protein>
    <recommendedName>
        <fullName evidence="2 9">DNA mismatch repair protein MutS</fullName>
    </recommendedName>
</protein>
<dbReference type="FunFam" id="3.40.1170.10:FF:000001">
    <property type="entry name" value="DNA mismatch repair protein MutS"/>
    <property type="match status" value="1"/>
</dbReference>
<organism evidence="12 13">
    <name type="scientific">Candidatus Paracaedimonas acanthamoebae</name>
    <dbReference type="NCBI Taxonomy" id="244581"/>
    <lineage>
        <taxon>Bacteria</taxon>
        <taxon>Pseudomonadati</taxon>
        <taxon>Pseudomonadota</taxon>
        <taxon>Alphaproteobacteria</taxon>
        <taxon>Holosporales</taxon>
        <taxon>Caedimonadaceae</taxon>
        <taxon>Candidatus Paracaedimonas</taxon>
    </lineage>
</organism>
<evidence type="ECO:0000256" key="6">
    <source>
        <dbReference type="ARBA" id="ARBA00023125"/>
    </source>
</evidence>
<dbReference type="EMBL" id="JAFKGL010000017">
    <property type="protein sequence ID" value="MBN9413169.1"/>
    <property type="molecule type" value="Genomic_DNA"/>
</dbReference>
<dbReference type="Gene3D" id="3.40.1170.10">
    <property type="entry name" value="DNA repair protein MutS, domain I"/>
    <property type="match status" value="1"/>
</dbReference>
<dbReference type="SUPFAM" id="SSF55271">
    <property type="entry name" value="DNA repair protein MutS, domain I"/>
    <property type="match status" value="1"/>
</dbReference>
<dbReference type="SMART" id="SM00534">
    <property type="entry name" value="MUTSac"/>
    <property type="match status" value="1"/>
</dbReference>
<dbReference type="SUPFAM" id="SSF48334">
    <property type="entry name" value="DNA repair protein MutS, domain III"/>
    <property type="match status" value="1"/>
</dbReference>
<dbReference type="InterPro" id="IPR017261">
    <property type="entry name" value="DNA_mismatch_repair_MutS/MSH"/>
</dbReference>
<reference evidence="12" key="1">
    <citation type="submission" date="2021-02" db="EMBL/GenBank/DDBJ databases">
        <title>Thiocyanate and organic carbon inputs drive convergent selection for specific autotrophic Afipia and Thiobacillus strains within complex microbiomes.</title>
        <authorList>
            <person name="Huddy R.J."/>
            <person name="Sachdeva R."/>
            <person name="Kadzinga F."/>
            <person name="Kantor R.S."/>
            <person name="Harrison S.T.L."/>
            <person name="Banfield J.F."/>
        </authorList>
    </citation>
    <scope>NUCLEOTIDE SEQUENCE</scope>
    <source>
        <strain evidence="12">SCN18_10_11_15_R4_P_38_20</strain>
    </source>
</reference>
<dbReference type="Pfam" id="PF05192">
    <property type="entry name" value="MutS_III"/>
    <property type="match status" value="1"/>
</dbReference>
<accession>A0A8J7PSW7</accession>
<dbReference type="SMART" id="SM00533">
    <property type="entry name" value="MUTSd"/>
    <property type="match status" value="1"/>
</dbReference>
<evidence type="ECO:0000256" key="2">
    <source>
        <dbReference type="ARBA" id="ARBA00021982"/>
    </source>
</evidence>
<comment type="caution">
    <text evidence="12">The sequence shown here is derived from an EMBL/GenBank/DDBJ whole genome shotgun (WGS) entry which is preliminary data.</text>
</comment>
<dbReference type="InterPro" id="IPR005748">
    <property type="entry name" value="DNA_mismatch_repair_MutS"/>
</dbReference>
<evidence type="ECO:0000256" key="7">
    <source>
        <dbReference type="ARBA" id="ARBA00023204"/>
    </source>
</evidence>
<dbReference type="GO" id="GO:0006298">
    <property type="term" value="P:mismatch repair"/>
    <property type="evidence" value="ECO:0007669"/>
    <property type="project" value="UniProtKB-UniRule"/>
</dbReference>
<evidence type="ECO:0000313" key="12">
    <source>
        <dbReference type="EMBL" id="MBN9413169.1"/>
    </source>
</evidence>
<proteinExistence type="inferred from homology"/>
<dbReference type="AlphaFoldDB" id="A0A8J7PSW7"/>
<evidence type="ECO:0000313" key="13">
    <source>
        <dbReference type="Proteomes" id="UP000664414"/>
    </source>
</evidence>
<dbReference type="SUPFAM" id="SSF53150">
    <property type="entry name" value="DNA repair protein MutS, domain II"/>
    <property type="match status" value="1"/>
</dbReference>
<dbReference type="InterPro" id="IPR045076">
    <property type="entry name" value="MutS"/>
</dbReference>
<dbReference type="InterPro" id="IPR016151">
    <property type="entry name" value="DNA_mismatch_repair_MutS_N"/>
</dbReference>